<comment type="caution">
    <text evidence="3">The sequence shown here is derived from an EMBL/GenBank/DDBJ whole genome shotgun (WGS) entry which is preliminary data.</text>
</comment>
<evidence type="ECO:0000256" key="1">
    <source>
        <dbReference type="SAM" id="SignalP"/>
    </source>
</evidence>
<dbReference type="GO" id="GO:0016020">
    <property type="term" value="C:membrane"/>
    <property type="evidence" value="ECO:0007669"/>
    <property type="project" value="TreeGrafter"/>
</dbReference>
<keyword evidence="1" id="KW-0732">Signal</keyword>
<dbReference type="Proteomes" id="UP001168972">
    <property type="component" value="Unassembled WGS sequence"/>
</dbReference>
<proteinExistence type="predicted"/>
<feature type="chain" id="PRO_5041385856" description="Reelin domain-containing protein" evidence="1">
    <location>
        <begin position="27"/>
        <end position="162"/>
    </location>
</feature>
<dbReference type="CDD" id="cd08544">
    <property type="entry name" value="Reeler"/>
    <property type="match status" value="1"/>
</dbReference>
<dbReference type="AlphaFoldDB" id="A0AA39G8S3"/>
<dbReference type="Gene3D" id="2.60.40.4060">
    <property type="entry name" value="Reeler domain"/>
    <property type="match status" value="1"/>
</dbReference>
<name>A0AA39G8S3_MICHY</name>
<gene>
    <name evidence="3" type="ORF">PV327_000799</name>
</gene>
<dbReference type="Pfam" id="PF02014">
    <property type="entry name" value="Reeler"/>
    <property type="match status" value="1"/>
</dbReference>
<evidence type="ECO:0000313" key="4">
    <source>
        <dbReference type="Proteomes" id="UP001168972"/>
    </source>
</evidence>
<dbReference type="InterPro" id="IPR042307">
    <property type="entry name" value="Reeler_sf"/>
</dbReference>
<dbReference type="PANTHER" id="PTHR45828:SF40">
    <property type="entry name" value="REELIN DOMAIN-CONTAINING PROTEIN"/>
    <property type="match status" value="1"/>
</dbReference>
<feature type="signal peptide" evidence="1">
    <location>
        <begin position="1"/>
        <end position="26"/>
    </location>
</feature>
<accession>A0AA39G8S3</accession>
<reference evidence="3" key="2">
    <citation type="submission" date="2023-03" db="EMBL/GenBank/DDBJ databases">
        <authorList>
            <person name="Inwood S.N."/>
            <person name="Skelly J.G."/>
            <person name="Guhlin J."/>
            <person name="Harrop T.W.R."/>
            <person name="Goldson S.G."/>
            <person name="Dearden P.K."/>
        </authorList>
    </citation>
    <scope>NUCLEOTIDE SEQUENCE</scope>
    <source>
        <strain evidence="3">Lincoln</strain>
        <tissue evidence="3">Whole body</tissue>
    </source>
</reference>
<dbReference type="PANTHER" id="PTHR45828">
    <property type="entry name" value="CYTOCHROME B561/FERRIC REDUCTASE TRANSMEMBRANE"/>
    <property type="match status" value="1"/>
</dbReference>
<evidence type="ECO:0000313" key="3">
    <source>
        <dbReference type="EMBL" id="KAK0182689.1"/>
    </source>
</evidence>
<dbReference type="PROSITE" id="PS51019">
    <property type="entry name" value="REELIN"/>
    <property type="match status" value="1"/>
</dbReference>
<evidence type="ECO:0000259" key="2">
    <source>
        <dbReference type="PROSITE" id="PS51019"/>
    </source>
</evidence>
<feature type="domain" description="Reelin" evidence="2">
    <location>
        <begin position="21"/>
        <end position="162"/>
    </location>
</feature>
<reference evidence="3" key="1">
    <citation type="journal article" date="2023" name="bioRxiv">
        <title>Scaffold-level genome assemblies of two parasitoid biocontrol wasps reveal the parthenogenesis mechanism and an associated novel virus.</title>
        <authorList>
            <person name="Inwood S."/>
            <person name="Skelly J."/>
            <person name="Guhlin J."/>
            <person name="Harrop T."/>
            <person name="Goldson S."/>
            <person name="Dearden P."/>
        </authorList>
    </citation>
    <scope>NUCLEOTIDE SEQUENCE</scope>
    <source>
        <strain evidence="3">Lincoln</strain>
        <tissue evidence="3">Whole body</tissue>
    </source>
</reference>
<sequence length="162" mass="17604">MAWHATISLVVGGITMTMLALTTVNAFPDGAPVDACVKERPNQPYHGQARPQPLSTSPYQIIASSQKYTPGKQISVTIRGDVFKGFFLQARNANTHAWIGNFAQTPNTKTHDECSAVTHADPKDKQEATLIWNAPAHGGGQVYFTGSVLKDYATFWADLVSQ</sequence>
<dbReference type="EMBL" id="JAQQBR010000001">
    <property type="protein sequence ID" value="KAK0182689.1"/>
    <property type="molecule type" value="Genomic_DNA"/>
</dbReference>
<protein>
    <recommendedName>
        <fullName evidence="2">Reelin domain-containing protein</fullName>
    </recommendedName>
</protein>
<dbReference type="InterPro" id="IPR002861">
    <property type="entry name" value="Reeler_dom"/>
</dbReference>
<keyword evidence="4" id="KW-1185">Reference proteome</keyword>
<dbReference type="InterPro" id="IPR051237">
    <property type="entry name" value="Ferric-chelate_Red/DefProt"/>
</dbReference>
<organism evidence="3 4">
    <name type="scientific">Microctonus hyperodae</name>
    <name type="common">Parasitoid wasp</name>
    <dbReference type="NCBI Taxonomy" id="165561"/>
    <lineage>
        <taxon>Eukaryota</taxon>
        <taxon>Metazoa</taxon>
        <taxon>Ecdysozoa</taxon>
        <taxon>Arthropoda</taxon>
        <taxon>Hexapoda</taxon>
        <taxon>Insecta</taxon>
        <taxon>Pterygota</taxon>
        <taxon>Neoptera</taxon>
        <taxon>Endopterygota</taxon>
        <taxon>Hymenoptera</taxon>
        <taxon>Apocrita</taxon>
        <taxon>Ichneumonoidea</taxon>
        <taxon>Braconidae</taxon>
        <taxon>Euphorinae</taxon>
        <taxon>Microctonus</taxon>
    </lineage>
</organism>